<dbReference type="EMBL" id="RBXL01000002">
    <property type="protein sequence ID" value="RKT37865.1"/>
    <property type="molecule type" value="Genomic_DNA"/>
</dbReference>
<feature type="region of interest" description="Disordered" evidence="1">
    <location>
        <begin position="1"/>
        <end position="22"/>
    </location>
</feature>
<dbReference type="Proteomes" id="UP000274556">
    <property type="component" value="Unassembled WGS sequence"/>
</dbReference>
<reference evidence="2 3" key="1">
    <citation type="submission" date="2018-10" db="EMBL/GenBank/DDBJ databases">
        <title>Genomic Encyclopedia of Archaeal and Bacterial Type Strains, Phase II (KMG-II): from individual species to whole genera.</title>
        <authorList>
            <person name="Goeker M."/>
        </authorList>
    </citation>
    <scope>NUCLEOTIDE SEQUENCE [LARGE SCALE GENOMIC DNA]</scope>
    <source>
        <strain evidence="2 3">DSM 235</strain>
    </source>
</reference>
<evidence type="ECO:0000313" key="3">
    <source>
        <dbReference type="Proteomes" id="UP000274556"/>
    </source>
</evidence>
<evidence type="ECO:0000256" key="1">
    <source>
        <dbReference type="SAM" id="MobiDB-lite"/>
    </source>
</evidence>
<proteinExistence type="predicted"/>
<keyword evidence="3" id="KW-1185">Reference proteome</keyword>
<dbReference type="AlphaFoldDB" id="A0A495UNQ1"/>
<gene>
    <name evidence="2" type="ORF">BDD21_5376</name>
</gene>
<evidence type="ECO:0000313" key="2">
    <source>
        <dbReference type="EMBL" id="RKT37865.1"/>
    </source>
</evidence>
<organism evidence="2 3">
    <name type="scientific">Thiocapsa rosea</name>
    <dbReference type="NCBI Taxonomy" id="69360"/>
    <lineage>
        <taxon>Bacteria</taxon>
        <taxon>Pseudomonadati</taxon>
        <taxon>Pseudomonadota</taxon>
        <taxon>Gammaproteobacteria</taxon>
        <taxon>Chromatiales</taxon>
        <taxon>Chromatiaceae</taxon>
        <taxon>Thiocapsa</taxon>
    </lineage>
</organism>
<accession>A0A495UNQ1</accession>
<dbReference type="RefSeq" id="WP_281269200.1">
    <property type="nucleotide sequence ID" value="NZ_RBXL01000002.1"/>
</dbReference>
<protein>
    <submittedName>
        <fullName evidence="2">Uncharacterized protein</fullName>
    </submittedName>
</protein>
<comment type="caution">
    <text evidence="2">The sequence shown here is derived from an EMBL/GenBank/DDBJ whole genome shotgun (WGS) entry which is preliminary data.</text>
</comment>
<name>A0A495UNQ1_9GAMM</name>
<sequence>MSEYSEWTHRYSLPEEDPDYRSLDDEINDLIDERENEDDGGDD</sequence>